<protein>
    <submittedName>
        <fullName evidence="1">Uncharacterized protein</fullName>
    </submittedName>
</protein>
<dbReference type="AlphaFoldDB" id="A0A0C9ZWR6"/>
<proteinExistence type="predicted"/>
<keyword evidence="2" id="KW-1185">Reference proteome</keyword>
<reference evidence="1 2" key="1">
    <citation type="submission" date="2014-04" db="EMBL/GenBank/DDBJ databases">
        <authorList>
            <consortium name="DOE Joint Genome Institute"/>
            <person name="Kuo A."/>
            <person name="Kohler A."/>
            <person name="Costa M.D."/>
            <person name="Nagy L.G."/>
            <person name="Floudas D."/>
            <person name="Copeland A."/>
            <person name="Barry K.W."/>
            <person name="Cichocki N."/>
            <person name="Veneault-Fourrey C."/>
            <person name="LaButti K."/>
            <person name="Lindquist E.A."/>
            <person name="Lipzen A."/>
            <person name="Lundell T."/>
            <person name="Morin E."/>
            <person name="Murat C."/>
            <person name="Sun H."/>
            <person name="Tunlid A."/>
            <person name="Henrissat B."/>
            <person name="Grigoriev I.V."/>
            <person name="Hibbett D.S."/>
            <person name="Martin F."/>
            <person name="Nordberg H.P."/>
            <person name="Cantor M.N."/>
            <person name="Hua S.X."/>
        </authorList>
    </citation>
    <scope>NUCLEOTIDE SEQUENCE [LARGE SCALE GENOMIC DNA]</scope>
    <source>
        <strain evidence="1 2">441</strain>
    </source>
</reference>
<dbReference type="Proteomes" id="UP000054018">
    <property type="component" value="Unassembled WGS sequence"/>
</dbReference>
<evidence type="ECO:0000313" key="1">
    <source>
        <dbReference type="EMBL" id="KIK24093.1"/>
    </source>
</evidence>
<reference evidence="2" key="2">
    <citation type="submission" date="2015-01" db="EMBL/GenBank/DDBJ databases">
        <title>Evolutionary Origins and Diversification of the Mycorrhizal Mutualists.</title>
        <authorList>
            <consortium name="DOE Joint Genome Institute"/>
            <consortium name="Mycorrhizal Genomics Consortium"/>
            <person name="Kohler A."/>
            <person name="Kuo A."/>
            <person name="Nagy L.G."/>
            <person name="Floudas D."/>
            <person name="Copeland A."/>
            <person name="Barry K.W."/>
            <person name="Cichocki N."/>
            <person name="Veneault-Fourrey C."/>
            <person name="LaButti K."/>
            <person name="Lindquist E.A."/>
            <person name="Lipzen A."/>
            <person name="Lundell T."/>
            <person name="Morin E."/>
            <person name="Murat C."/>
            <person name="Riley R."/>
            <person name="Ohm R."/>
            <person name="Sun H."/>
            <person name="Tunlid A."/>
            <person name="Henrissat B."/>
            <person name="Grigoriev I.V."/>
            <person name="Hibbett D.S."/>
            <person name="Martin F."/>
        </authorList>
    </citation>
    <scope>NUCLEOTIDE SEQUENCE [LARGE SCALE GENOMIC DNA]</scope>
    <source>
        <strain evidence="2">441</strain>
    </source>
</reference>
<evidence type="ECO:0000313" key="2">
    <source>
        <dbReference type="Proteomes" id="UP000054018"/>
    </source>
</evidence>
<organism evidence="1 2">
    <name type="scientific">Pisolithus microcarpus 441</name>
    <dbReference type="NCBI Taxonomy" id="765257"/>
    <lineage>
        <taxon>Eukaryota</taxon>
        <taxon>Fungi</taxon>
        <taxon>Dikarya</taxon>
        <taxon>Basidiomycota</taxon>
        <taxon>Agaricomycotina</taxon>
        <taxon>Agaricomycetes</taxon>
        <taxon>Agaricomycetidae</taxon>
        <taxon>Boletales</taxon>
        <taxon>Sclerodermatineae</taxon>
        <taxon>Pisolithaceae</taxon>
        <taxon>Pisolithus</taxon>
    </lineage>
</organism>
<gene>
    <name evidence="1" type="ORF">PISMIDRAFT_678602</name>
</gene>
<name>A0A0C9ZWR6_9AGAM</name>
<dbReference type="EMBL" id="KN833720">
    <property type="protein sequence ID" value="KIK24093.1"/>
    <property type="molecule type" value="Genomic_DNA"/>
</dbReference>
<accession>A0A0C9ZWR6</accession>
<dbReference type="HOGENOM" id="CLU_2484176_0_0_1"/>
<sequence length="87" mass="9860">MALKRIVRANTVLTSANILLGLDRVYCSMPLPADCMSLLTFSFHDMISFRDNFREFSGVPSWRLVVELAMSATKCPFDEFGEDLPRP</sequence>